<gene>
    <name evidence="11" type="ORF">PMEA_00029728</name>
</gene>
<evidence type="ECO:0000256" key="1">
    <source>
        <dbReference type="ARBA" id="ARBA00004651"/>
    </source>
</evidence>
<comment type="caution">
    <text evidence="11">The sequence shown here is derived from an EMBL/GenBank/DDBJ whole genome shotgun (WGS) entry which is preliminary data.</text>
</comment>
<dbReference type="InterPro" id="IPR017452">
    <property type="entry name" value="GPCR_Rhodpsn_7TM"/>
</dbReference>
<dbReference type="Pfam" id="PF00001">
    <property type="entry name" value="7tm_1"/>
    <property type="match status" value="1"/>
</dbReference>
<keyword evidence="7" id="KW-0675">Receptor</keyword>
<evidence type="ECO:0000256" key="2">
    <source>
        <dbReference type="ARBA" id="ARBA00022475"/>
    </source>
</evidence>
<dbReference type="PROSITE" id="PS50262">
    <property type="entry name" value="G_PROTEIN_RECEP_F1_2"/>
    <property type="match status" value="1"/>
</dbReference>
<feature type="transmembrane region" description="Helical" evidence="9">
    <location>
        <begin position="29"/>
        <end position="56"/>
    </location>
</feature>
<keyword evidence="4 9" id="KW-1133">Transmembrane helix</keyword>
<dbReference type="SUPFAM" id="SSF81321">
    <property type="entry name" value="Family A G protein-coupled receptor-like"/>
    <property type="match status" value="1"/>
</dbReference>
<organism evidence="11 12">
    <name type="scientific">Pocillopora meandrina</name>
    <dbReference type="NCBI Taxonomy" id="46732"/>
    <lineage>
        <taxon>Eukaryota</taxon>
        <taxon>Metazoa</taxon>
        <taxon>Cnidaria</taxon>
        <taxon>Anthozoa</taxon>
        <taxon>Hexacorallia</taxon>
        <taxon>Scleractinia</taxon>
        <taxon>Astrocoeniina</taxon>
        <taxon>Pocilloporidae</taxon>
        <taxon>Pocillopora</taxon>
    </lineage>
</organism>
<dbReference type="CDD" id="cd00637">
    <property type="entry name" value="7tm_classA_rhodopsin-like"/>
    <property type="match status" value="1"/>
</dbReference>
<evidence type="ECO:0000256" key="3">
    <source>
        <dbReference type="ARBA" id="ARBA00022692"/>
    </source>
</evidence>
<evidence type="ECO:0000256" key="4">
    <source>
        <dbReference type="ARBA" id="ARBA00022989"/>
    </source>
</evidence>
<keyword evidence="12" id="KW-1185">Reference proteome</keyword>
<evidence type="ECO:0000259" key="10">
    <source>
        <dbReference type="PROSITE" id="PS50262"/>
    </source>
</evidence>
<dbReference type="PANTHER" id="PTHR24249:SF372">
    <property type="entry name" value="G-PROTEIN COUPLED RECEPTORS FAMILY 1 PROFILE DOMAIN-CONTAINING PROTEIN"/>
    <property type="match status" value="1"/>
</dbReference>
<dbReference type="PRINTS" id="PR00237">
    <property type="entry name" value="GPCRRHODOPSN"/>
</dbReference>
<dbReference type="AlphaFoldDB" id="A0AAU9XT37"/>
<feature type="transmembrane region" description="Helical" evidence="9">
    <location>
        <begin position="148"/>
        <end position="170"/>
    </location>
</feature>
<dbReference type="Gene3D" id="1.20.1070.10">
    <property type="entry name" value="Rhodopsin 7-helix transmembrane proteins"/>
    <property type="match status" value="2"/>
</dbReference>
<evidence type="ECO:0000256" key="5">
    <source>
        <dbReference type="ARBA" id="ARBA00023040"/>
    </source>
</evidence>
<evidence type="ECO:0000256" key="6">
    <source>
        <dbReference type="ARBA" id="ARBA00023136"/>
    </source>
</evidence>
<evidence type="ECO:0000313" key="12">
    <source>
        <dbReference type="Proteomes" id="UP001159428"/>
    </source>
</evidence>
<protein>
    <recommendedName>
        <fullName evidence="10">G-protein coupled receptors family 1 profile domain-containing protein</fullName>
    </recommendedName>
</protein>
<reference evidence="11 12" key="1">
    <citation type="submission" date="2022-05" db="EMBL/GenBank/DDBJ databases">
        <authorList>
            <consortium name="Genoscope - CEA"/>
            <person name="William W."/>
        </authorList>
    </citation>
    <scope>NUCLEOTIDE SEQUENCE [LARGE SCALE GENOMIC DNA]</scope>
</reference>
<dbReference type="Proteomes" id="UP001159428">
    <property type="component" value="Unassembled WGS sequence"/>
</dbReference>
<sequence>MTNASSLCVVLGATVQTNSTILYEHNYRNFVIGISIINGLLSPVAVVANFFILFSLWKTFSLHSVSNILVASLAMADLCVGLLLQPMLVYLMNTRLVATFCVVFEIQMFLAYLFTALSLGTLTYLSIERAVAIHWPLRYQELVTSKRVASVVIQLWVFQILISLIIWFAVGSYKTIWKIIRRHQRQIQTRQPINQEQNAFDLLKYKAKTFTSLMILKLFVLCYLPYLCVELKKLTRRGHKSIDVVEYSVLVTIVFANSSLNPLIYFWRIKDLRRAALSTLRSLIIC</sequence>
<accession>A0AAU9XT37</accession>
<evidence type="ECO:0000256" key="9">
    <source>
        <dbReference type="SAM" id="Phobius"/>
    </source>
</evidence>
<feature type="transmembrane region" description="Helical" evidence="9">
    <location>
        <begin position="68"/>
        <end position="89"/>
    </location>
</feature>
<dbReference type="GO" id="GO:0004930">
    <property type="term" value="F:G protein-coupled receptor activity"/>
    <property type="evidence" value="ECO:0007669"/>
    <property type="project" value="UniProtKB-KW"/>
</dbReference>
<dbReference type="GO" id="GO:0005886">
    <property type="term" value="C:plasma membrane"/>
    <property type="evidence" value="ECO:0007669"/>
    <property type="project" value="UniProtKB-SubCell"/>
</dbReference>
<keyword evidence="8" id="KW-0807">Transducer</keyword>
<dbReference type="PANTHER" id="PTHR24249">
    <property type="entry name" value="HISTAMINE RECEPTOR-RELATED G-PROTEIN COUPLED RECEPTOR"/>
    <property type="match status" value="1"/>
</dbReference>
<dbReference type="InterPro" id="IPR050569">
    <property type="entry name" value="TAAR"/>
</dbReference>
<keyword evidence="3 9" id="KW-0812">Transmembrane</keyword>
<feature type="transmembrane region" description="Helical" evidence="9">
    <location>
        <begin position="249"/>
        <end position="267"/>
    </location>
</feature>
<evidence type="ECO:0000256" key="7">
    <source>
        <dbReference type="ARBA" id="ARBA00023170"/>
    </source>
</evidence>
<dbReference type="EMBL" id="CALNXJ010000062">
    <property type="protein sequence ID" value="CAH3156717.1"/>
    <property type="molecule type" value="Genomic_DNA"/>
</dbReference>
<evidence type="ECO:0000313" key="11">
    <source>
        <dbReference type="EMBL" id="CAH3156717.1"/>
    </source>
</evidence>
<evidence type="ECO:0000256" key="8">
    <source>
        <dbReference type="ARBA" id="ARBA00023224"/>
    </source>
</evidence>
<comment type="subcellular location">
    <subcellularLocation>
        <location evidence="1">Cell membrane</location>
        <topology evidence="1">Multi-pass membrane protein</topology>
    </subcellularLocation>
</comment>
<keyword evidence="6 9" id="KW-0472">Membrane</keyword>
<name>A0AAU9XT37_9CNID</name>
<keyword evidence="2" id="KW-1003">Cell membrane</keyword>
<keyword evidence="5" id="KW-0297">G-protein coupled receptor</keyword>
<proteinExistence type="predicted"/>
<feature type="domain" description="G-protein coupled receptors family 1 profile" evidence="10">
    <location>
        <begin position="48"/>
        <end position="286"/>
    </location>
</feature>
<dbReference type="InterPro" id="IPR000276">
    <property type="entry name" value="GPCR_Rhodpsn"/>
</dbReference>
<feature type="transmembrane region" description="Helical" evidence="9">
    <location>
        <begin position="210"/>
        <end position="229"/>
    </location>
</feature>